<name>A0A9P9BKW3_9PEZI</name>
<dbReference type="AlphaFoldDB" id="A0A9P9BKW3"/>
<dbReference type="GeneID" id="70185271"/>
<accession>A0A9P9BKW3</accession>
<dbReference type="EMBL" id="JAGTJQ010000010">
    <property type="protein sequence ID" value="KAH7021626.1"/>
    <property type="molecule type" value="Genomic_DNA"/>
</dbReference>
<gene>
    <name evidence="1" type="ORF">B0I36DRAFT_33810</name>
</gene>
<comment type="caution">
    <text evidence="1">The sequence shown here is derived from an EMBL/GenBank/DDBJ whole genome shotgun (WGS) entry which is preliminary data.</text>
</comment>
<dbReference type="RefSeq" id="XP_046007827.1">
    <property type="nucleotide sequence ID" value="XM_046155725.1"/>
</dbReference>
<evidence type="ECO:0000313" key="2">
    <source>
        <dbReference type="Proteomes" id="UP000756346"/>
    </source>
</evidence>
<keyword evidence="2" id="KW-1185">Reference proteome</keyword>
<organism evidence="1 2">
    <name type="scientific">Microdochium trichocladiopsis</name>
    <dbReference type="NCBI Taxonomy" id="1682393"/>
    <lineage>
        <taxon>Eukaryota</taxon>
        <taxon>Fungi</taxon>
        <taxon>Dikarya</taxon>
        <taxon>Ascomycota</taxon>
        <taxon>Pezizomycotina</taxon>
        <taxon>Sordariomycetes</taxon>
        <taxon>Xylariomycetidae</taxon>
        <taxon>Xylariales</taxon>
        <taxon>Microdochiaceae</taxon>
        <taxon>Microdochium</taxon>
    </lineage>
</organism>
<reference evidence="1" key="1">
    <citation type="journal article" date="2021" name="Nat. Commun.">
        <title>Genetic determinants of endophytism in the Arabidopsis root mycobiome.</title>
        <authorList>
            <person name="Mesny F."/>
            <person name="Miyauchi S."/>
            <person name="Thiergart T."/>
            <person name="Pickel B."/>
            <person name="Atanasova L."/>
            <person name="Karlsson M."/>
            <person name="Huettel B."/>
            <person name="Barry K.W."/>
            <person name="Haridas S."/>
            <person name="Chen C."/>
            <person name="Bauer D."/>
            <person name="Andreopoulos W."/>
            <person name="Pangilinan J."/>
            <person name="LaButti K."/>
            <person name="Riley R."/>
            <person name="Lipzen A."/>
            <person name="Clum A."/>
            <person name="Drula E."/>
            <person name="Henrissat B."/>
            <person name="Kohler A."/>
            <person name="Grigoriev I.V."/>
            <person name="Martin F.M."/>
            <person name="Hacquard S."/>
        </authorList>
    </citation>
    <scope>NUCLEOTIDE SEQUENCE</scope>
    <source>
        <strain evidence="1">MPI-CAGE-CH-0230</strain>
    </source>
</reference>
<protein>
    <submittedName>
        <fullName evidence="1">Uncharacterized protein</fullName>
    </submittedName>
</protein>
<dbReference type="Proteomes" id="UP000756346">
    <property type="component" value="Unassembled WGS sequence"/>
</dbReference>
<sequence length="188" mass="20751">MRYTGLRHDHFNCRLCVRSWFEQEFACCLVSAETCRVWCCPRGFACRIDICGRAGRASRRFSLCCGQEEVSCSRDTCHEAKTRMIPAWGTIHQTTTLRLFLGCDVRCDVVSFADSRSVRCDERSDADPFRVRNCASRSATSYRCSVASVNANGSSSSMSASVVAEACLLQSADRVCGPCRHASGALSN</sequence>
<proteinExistence type="predicted"/>
<evidence type="ECO:0000313" key="1">
    <source>
        <dbReference type="EMBL" id="KAH7021626.1"/>
    </source>
</evidence>